<feature type="transmembrane region" description="Helical" evidence="1">
    <location>
        <begin position="60"/>
        <end position="77"/>
    </location>
</feature>
<accession>A0A2C4PBW5</accession>
<protein>
    <submittedName>
        <fullName evidence="3">CPBP family intramembrane metalloprotease</fullName>
    </submittedName>
</protein>
<feature type="transmembrane region" description="Helical" evidence="1">
    <location>
        <begin position="177"/>
        <end position="210"/>
    </location>
</feature>
<evidence type="ECO:0000313" key="3">
    <source>
        <dbReference type="EMBL" id="PHD56224.1"/>
    </source>
</evidence>
<keyword evidence="1" id="KW-1133">Transmembrane helix</keyword>
<keyword evidence="3" id="KW-0378">Hydrolase</keyword>
<gene>
    <name evidence="3" type="ORF">COF57_27905</name>
</gene>
<dbReference type="GO" id="GO:0008237">
    <property type="term" value="F:metallopeptidase activity"/>
    <property type="evidence" value="ECO:0007669"/>
    <property type="project" value="UniProtKB-KW"/>
</dbReference>
<dbReference type="Pfam" id="PF02517">
    <property type="entry name" value="Rce1-like"/>
    <property type="match status" value="1"/>
</dbReference>
<feature type="domain" description="CAAX prenyl protease 2/Lysostaphin resistance protein A-like" evidence="2">
    <location>
        <begin position="145"/>
        <end position="229"/>
    </location>
</feature>
<sequence length="238" mass="27210">MSNVLLHTSITENKKVNFTYKNLFTVIFSILAIMFLEGMFLALAAGIYTEGKIENVIEGYYLLIIDAILIMIFIFLYKPVRNYIRYIWDLSVLKKPKTYVYLLIGFLVIALSQYVILNLLGFESAEQQRDQLGVTTLKGDFFQCVLYIFSVAIITPIKEEVLYRGILYRFFEGKYNFIIGMIISSVVFGLLHGGFPITAIIMGMVFAILYKKTQSILPSIVLHISWNFLASVLTILSL</sequence>
<dbReference type="Proteomes" id="UP000223364">
    <property type="component" value="Unassembled WGS sequence"/>
</dbReference>
<dbReference type="GO" id="GO:0006508">
    <property type="term" value="P:proteolysis"/>
    <property type="evidence" value="ECO:0007669"/>
    <property type="project" value="UniProtKB-KW"/>
</dbReference>
<feature type="transmembrane region" description="Helical" evidence="1">
    <location>
        <begin position="216"/>
        <end position="236"/>
    </location>
</feature>
<keyword evidence="3" id="KW-0482">Metalloprotease</keyword>
<name>A0A2C4PBW5_9BACI</name>
<dbReference type="InterPro" id="IPR003675">
    <property type="entry name" value="Rce1/LyrA-like_dom"/>
</dbReference>
<reference evidence="3 4" key="1">
    <citation type="submission" date="2017-09" db="EMBL/GenBank/DDBJ databases">
        <title>Large-scale bioinformatics analysis of Bacillus genomes uncovers conserved roles of natural products in bacterial physiology.</title>
        <authorList>
            <consortium name="Agbiome Team Llc"/>
            <person name="Bleich R.M."/>
            <person name="Grubbs K.J."/>
            <person name="Santa Maria K.C."/>
            <person name="Allen S.E."/>
            <person name="Farag S."/>
            <person name="Shank E.A."/>
            <person name="Bowers A."/>
        </authorList>
    </citation>
    <scope>NUCLEOTIDE SEQUENCE [LARGE SCALE GENOMIC DNA]</scope>
    <source>
        <strain evidence="3 4">AFS044295</strain>
    </source>
</reference>
<keyword evidence="1" id="KW-0812">Transmembrane</keyword>
<proteinExistence type="predicted"/>
<evidence type="ECO:0000256" key="1">
    <source>
        <dbReference type="SAM" id="Phobius"/>
    </source>
</evidence>
<feature type="transmembrane region" description="Helical" evidence="1">
    <location>
        <begin position="98"/>
        <end position="120"/>
    </location>
</feature>
<dbReference type="RefSeq" id="WP_098435047.1">
    <property type="nucleotide sequence ID" value="NZ_NUSP01000037.1"/>
</dbReference>
<evidence type="ECO:0000259" key="2">
    <source>
        <dbReference type="Pfam" id="PF02517"/>
    </source>
</evidence>
<feature type="transmembrane region" description="Helical" evidence="1">
    <location>
        <begin position="140"/>
        <end position="157"/>
    </location>
</feature>
<dbReference type="GO" id="GO:0004175">
    <property type="term" value="F:endopeptidase activity"/>
    <property type="evidence" value="ECO:0007669"/>
    <property type="project" value="UniProtKB-ARBA"/>
</dbReference>
<keyword evidence="3" id="KW-0645">Protease</keyword>
<dbReference type="PANTHER" id="PTHR36435:SF1">
    <property type="entry name" value="CAAX AMINO TERMINAL PROTEASE FAMILY PROTEIN"/>
    <property type="match status" value="1"/>
</dbReference>
<evidence type="ECO:0000313" key="4">
    <source>
        <dbReference type="Proteomes" id="UP000223364"/>
    </source>
</evidence>
<keyword evidence="1" id="KW-0472">Membrane</keyword>
<dbReference type="InterPro" id="IPR052710">
    <property type="entry name" value="CAAX_protease"/>
</dbReference>
<comment type="caution">
    <text evidence="3">The sequence shown here is derived from an EMBL/GenBank/DDBJ whole genome shotgun (WGS) entry which is preliminary data.</text>
</comment>
<dbReference type="GO" id="GO:0080120">
    <property type="term" value="P:CAAX-box protein maturation"/>
    <property type="evidence" value="ECO:0007669"/>
    <property type="project" value="UniProtKB-ARBA"/>
</dbReference>
<feature type="transmembrane region" description="Helical" evidence="1">
    <location>
        <begin position="23"/>
        <end position="48"/>
    </location>
</feature>
<organism evidence="3 4">
    <name type="scientific">Bacillus wiedmannii</name>
    <dbReference type="NCBI Taxonomy" id="1890302"/>
    <lineage>
        <taxon>Bacteria</taxon>
        <taxon>Bacillati</taxon>
        <taxon>Bacillota</taxon>
        <taxon>Bacilli</taxon>
        <taxon>Bacillales</taxon>
        <taxon>Bacillaceae</taxon>
        <taxon>Bacillus</taxon>
        <taxon>Bacillus cereus group</taxon>
    </lineage>
</organism>
<dbReference type="AlphaFoldDB" id="A0A2C4PBW5"/>
<dbReference type="PANTHER" id="PTHR36435">
    <property type="entry name" value="SLR1288 PROTEIN"/>
    <property type="match status" value="1"/>
</dbReference>
<dbReference type="EMBL" id="NUSP01000037">
    <property type="protein sequence ID" value="PHD56224.1"/>
    <property type="molecule type" value="Genomic_DNA"/>
</dbReference>